<sequence>MADILIVDADTGVLSTLGLLIAAEGHVVRTATNGNDALSLARASRPDVLISDARTPGLSGPALVREMRKDPELASVPVILAYNGPLPPRVRVFRFMRKPLRYARLLKVLHRAEQLCARRDARRRPANWRTARRSLKRAPEPG</sequence>
<feature type="region of interest" description="Disordered" evidence="3">
    <location>
        <begin position="121"/>
        <end position="142"/>
    </location>
</feature>
<evidence type="ECO:0000313" key="6">
    <source>
        <dbReference type="Proteomes" id="UP000494329"/>
    </source>
</evidence>
<evidence type="ECO:0000256" key="2">
    <source>
        <dbReference type="PROSITE-ProRule" id="PRU00169"/>
    </source>
</evidence>
<dbReference type="PANTHER" id="PTHR44591:SF3">
    <property type="entry name" value="RESPONSE REGULATORY DOMAIN-CONTAINING PROTEIN"/>
    <property type="match status" value="1"/>
</dbReference>
<proteinExistence type="predicted"/>
<feature type="compositionally biased region" description="Basic residues" evidence="3">
    <location>
        <begin position="121"/>
        <end position="136"/>
    </location>
</feature>
<dbReference type="InterPro" id="IPR050595">
    <property type="entry name" value="Bact_response_regulator"/>
</dbReference>
<dbReference type="Proteomes" id="UP000494329">
    <property type="component" value="Unassembled WGS sequence"/>
</dbReference>
<evidence type="ECO:0000259" key="4">
    <source>
        <dbReference type="PROSITE" id="PS50110"/>
    </source>
</evidence>
<feature type="domain" description="Response regulatory" evidence="4">
    <location>
        <begin position="3"/>
        <end position="113"/>
    </location>
</feature>
<evidence type="ECO:0000256" key="3">
    <source>
        <dbReference type="SAM" id="MobiDB-lite"/>
    </source>
</evidence>
<dbReference type="RefSeq" id="WP_175112460.1">
    <property type="nucleotide sequence ID" value="NZ_CADIKF010000030.1"/>
</dbReference>
<gene>
    <name evidence="5" type="ORF">LMG29739_03770</name>
</gene>
<evidence type="ECO:0000256" key="1">
    <source>
        <dbReference type="ARBA" id="ARBA00022553"/>
    </source>
</evidence>
<dbReference type="GO" id="GO:0000160">
    <property type="term" value="P:phosphorelay signal transduction system"/>
    <property type="evidence" value="ECO:0007669"/>
    <property type="project" value="InterPro"/>
</dbReference>
<name>A0A6J5E6A5_9BURK</name>
<evidence type="ECO:0000313" key="5">
    <source>
        <dbReference type="EMBL" id="CAB3762039.1"/>
    </source>
</evidence>
<protein>
    <recommendedName>
        <fullName evidence="4">Response regulatory domain-containing protein</fullName>
    </recommendedName>
</protein>
<reference evidence="5 6" key="1">
    <citation type="submission" date="2020-04" db="EMBL/GenBank/DDBJ databases">
        <authorList>
            <person name="De Canck E."/>
        </authorList>
    </citation>
    <scope>NUCLEOTIDE SEQUENCE [LARGE SCALE GENOMIC DNA]</scope>
    <source>
        <strain evidence="5 6">LMG 29739</strain>
    </source>
</reference>
<keyword evidence="1 2" id="KW-0597">Phosphoprotein</keyword>
<dbReference type="PANTHER" id="PTHR44591">
    <property type="entry name" value="STRESS RESPONSE REGULATOR PROTEIN 1"/>
    <property type="match status" value="1"/>
</dbReference>
<dbReference type="SMART" id="SM00448">
    <property type="entry name" value="REC"/>
    <property type="match status" value="1"/>
</dbReference>
<organism evidence="5 6">
    <name type="scientific">Paraburkholderia solisilvae</name>
    <dbReference type="NCBI Taxonomy" id="624376"/>
    <lineage>
        <taxon>Bacteria</taxon>
        <taxon>Pseudomonadati</taxon>
        <taxon>Pseudomonadota</taxon>
        <taxon>Betaproteobacteria</taxon>
        <taxon>Burkholderiales</taxon>
        <taxon>Burkholderiaceae</taxon>
        <taxon>Paraburkholderia</taxon>
    </lineage>
</organism>
<dbReference type="InterPro" id="IPR001789">
    <property type="entry name" value="Sig_transdc_resp-reg_receiver"/>
</dbReference>
<dbReference type="AlphaFoldDB" id="A0A6J5E6A5"/>
<accession>A0A6J5E6A5</accession>
<dbReference type="InterPro" id="IPR011006">
    <property type="entry name" value="CheY-like_superfamily"/>
</dbReference>
<dbReference type="PROSITE" id="PS50110">
    <property type="entry name" value="RESPONSE_REGULATORY"/>
    <property type="match status" value="1"/>
</dbReference>
<keyword evidence="6" id="KW-1185">Reference proteome</keyword>
<dbReference type="Pfam" id="PF00072">
    <property type="entry name" value="Response_reg"/>
    <property type="match status" value="1"/>
</dbReference>
<dbReference type="SUPFAM" id="SSF52172">
    <property type="entry name" value="CheY-like"/>
    <property type="match status" value="1"/>
</dbReference>
<dbReference type="EMBL" id="CADIKF010000030">
    <property type="protein sequence ID" value="CAB3762039.1"/>
    <property type="molecule type" value="Genomic_DNA"/>
</dbReference>
<feature type="modified residue" description="4-aspartylphosphate" evidence="2">
    <location>
        <position position="52"/>
    </location>
</feature>
<dbReference type="Gene3D" id="3.40.50.2300">
    <property type="match status" value="1"/>
</dbReference>